<evidence type="ECO:0000313" key="1">
    <source>
        <dbReference type="EMBL" id="SMG30490.1"/>
    </source>
</evidence>
<dbReference type="PANTHER" id="PTHR30441:SF4">
    <property type="entry name" value="PROTEIN ASMA"/>
    <property type="match status" value="1"/>
</dbReference>
<reference evidence="2" key="1">
    <citation type="submission" date="2017-04" db="EMBL/GenBank/DDBJ databases">
        <authorList>
            <person name="Varghese N."/>
            <person name="Submissions S."/>
        </authorList>
    </citation>
    <scope>NUCLEOTIDE SEQUENCE [LARGE SCALE GENOMIC DNA]</scope>
    <source>
        <strain evidence="2">DSM 4125</strain>
    </source>
</reference>
<dbReference type="PANTHER" id="PTHR30441">
    <property type="entry name" value="DUF748 DOMAIN-CONTAINING PROTEIN"/>
    <property type="match status" value="1"/>
</dbReference>
<evidence type="ECO:0000313" key="2">
    <source>
        <dbReference type="Proteomes" id="UP000193804"/>
    </source>
</evidence>
<protein>
    <submittedName>
        <fullName evidence="1">AsmA-like C-terminal region</fullName>
    </submittedName>
</protein>
<keyword evidence="2" id="KW-1185">Reference proteome</keyword>
<proteinExistence type="predicted"/>
<dbReference type="EMBL" id="FXAW01000003">
    <property type="protein sequence ID" value="SMG30490.1"/>
    <property type="molecule type" value="Genomic_DNA"/>
</dbReference>
<dbReference type="InterPro" id="IPR052894">
    <property type="entry name" value="AsmA-related"/>
</dbReference>
<dbReference type="Proteomes" id="UP000193804">
    <property type="component" value="Unassembled WGS sequence"/>
</dbReference>
<dbReference type="STRING" id="1028.SAMN05661096_01977"/>
<accession>A0A1X7JR96</accession>
<dbReference type="AlphaFoldDB" id="A0A1X7JR96"/>
<gene>
    <name evidence="1" type="ORF">SAMN05661096_01977</name>
</gene>
<name>A0A1X7JR96_9BACT</name>
<dbReference type="GO" id="GO:0005886">
    <property type="term" value="C:plasma membrane"/>
    <property type="evidence" value="ECO:0007669"/>
    <property type="project" value="TreeGrafter"/>
</dbReference>
<organism evidence="1 2">
    <name type="scientific">Marivirga sericea</name>
    <dbReference type="NCBI Taxonomy" id="1028"/>
    <lineage>
        <taxon>Bacteria</taxon>
        <taxon>Pseudomonadati</taxon>
        <taxon>Bacteroidota</taxon>
        <taxon>Cytophagia</taxon>
        <taxon>Cytophagales</taxon>
        <taxon>Marivirgaceae</taxon>
        <taxon>Marivirga</taxon>
    </lineage>
</organism>
<dbReference type="GO" id="GO:0090313">
    <property type="term" value="P:regulation of protein targeting to membrane"/>
    <property type="evidence" value="ECO:0007669"/>
    <property type="project" value="TreeGrafter"/>
</dbReference>
<sequence>MKRIRKFILYLFLFFILLFTARSAYLYYNQDQLIDNILSEINKSIQTPVEVGKIDINWWTDFPHISLRFQDVFIEESLERSSLPLAKLEELALSFNTLDFLKGDYSFEKIILKRGEVTIRTTRTGERNYDIIKSSTGASGETVNFNLKNIQIQAVQVNYVDEGLRQSYLQYAQELKASLNKVGNVYHIIAEGKLKSRAIKIGEYSYFEGKDVDVKTKLNYTQGAETVEILPSQLLLSANKFQISGTYEILDSKMDINVKGIESDFTTLISLLPQNYRQQLSAYESTGSAQFEGSLIGKLTSRESPRINFDFGVENASLFQPEYNTRFENLSFHGNFNNGSNRSLITSQLVLRDLKGNLKGKPFTANLGIKNFEDYLINLSTKGQISTQDLFTFFPNREKYSKLEGLIDFNLKIAGYFDDFKQASTASRINNSGEIILSNLSGVYEEYPLPISELNGRLMFNKNDIAINHLQGKIGDSDIELSGFFLNIIPYFLKDNQSLLIEAETISENINLNELLSGLSNAENSIEKQEESFKFALSPNLQLDLTSHIAKLEFKRFEARKIAGKIKLSNQVLEAPQLGLESNGGKMTLSGTVNAKKKNEIMINTRAYFKGMNVDSIFYTFENFQQDFLTDRHLKGKIDADVNAFILLDEGLNFQSDAFRAIIDAKIKDGELNDFEPMLSLSDYVREDELTHLNFGQLSNIIEIKNKVIYLPEMSIQSNISDILIQGTHSFSQEINYRLLVPLKNYKKQDSDEAFGAIEESGENSNLYLKIIGTTDDFEVSWDKKRSLQSVAARIREEGQTLKKIITGKKLPEEEKKEVELNEEEYFDW</sequence>